<sequence>MQGTAGPVRPHQRTEVRQPWPVRAHQAAAGQHRIGVHQQLHGHQGAARQQHHMISVRRPEGGDHPPQRADGGGE</sequence>
<organism evidence="2 3">
    <name type="scientific">Brachybacterium muris UCD-AY4</name>
    <dbReference type="NCBI Taxonomy" id="1249481"/>
    <lineage>
        <taxon>Bacteria</taxon>
        <taxon>Bacillati</taxon>
        <taxon>Actinomycetota</taxon>
        <taxon>Actinomycetes</taxon>
        <taxon>Micrococcales</taxon>
        <taxon>Dermabacteraceae</taxon>
        <taxon>Brachybacterium</taxon>
    </lineage>
</organism>
<feature type="region of interest" description="Disordered" evidence="1">
    <location>
        <begin position="1"/>
        <end position="20"/>
    </location>
</feature>
<evidence type="ECO:0000313" key="2">
    <source>
        <dbReference type="EMBL" id="EYT48696.1"/>
    </source>
</evidence>
<accession>A0A022KWS9</accession>
<comment type="caution">
    <text evidence="2">The sequence shown here is derived from an EMBL/GenBank/DDBJ whole genome shotgun (WGS) entry which is preliminary data.</text>
</comment>
<protein>
    <submittedName>
        <fullName evidence="2">Uncharacterized protein</fullName>
    </submittedName>
</protein>
<reference evidence="2 3" key="1">
    <citation type="journal article" date="2013" name="Genome Announc.">
        <title>Draft genome sequence of an Actinobacterium, Brachybacterium muris strain UCD-AY4.</title>
        <authorList>
            <person name="Lo J.R."/>
            <person name="Lang J.M."/>
            <person name="Darling A.E."/>
            <person name="Eisen J.A."/>
            <person name="Coil D.A."/>
        </authorList>
    </citation>
    <scope>NUCLEOTIDE SEQUENCE [LARGE SCALE GENOMIC DNA]</scope>
    <source>
        <strain evidence="2 3">UCD-AY4</strain>
    </source>
</reference>
<dbReference type="HOGENOM" id="CLU_2680448_0_0_11"/>
<keyword evidence="3" id="KW-1185">Reference proteome</keyword>
<feature type="region of interest" description="Disordered" evidence="1">
    <location>
        <begin position="30"/>
        <end position="74"/>
    </location>
</feature>
<dbReference type="EMBL" id="AORC01000013">
    <property type="protein sequence ID" value="EYT48696.1"/>
    <property type="molecule type" value="Genomic_DNA"/>
</dbReference>
<feature type="compositionally biased region" description="Low complexity" evidence="1">
    <location>
        <begin position="37"/>
        <end position="48"/>
    </location>
</feature>
<dbReference type="AlphaFoldDB" id="A0A022KWS9"/>
<feature type="compositionally biased region" description="Basic and acidic residues" evidence="1">
    <location>
        <begin position="57"/>
        <end position="67"/>
    </location>
</feature>
<evidence type="ECO:0000256" key="1">
    <source>
        <dbReference type="SAM" id="MobiDB-lite"/>
    </source>
</evidence>
<gene>
    <name evidence="2" type="ORF">D641_0110835</name>
</gene>
<proteinExistence type="predicted"/>
<dbReference type="Proteomes" id="UP000019754">
    <property type="component" value="Unassembled WGS sequence"/>
</dbReference>
<name>A0A022KWS9_9MICO</name>
<evidence type="ECO:0000313" key="3">
    <source>
        <dbReference type="Proteomes" id="UP000019754"/>
    </source>
</evidence>